<dbReference type="AlphaFoldDB" id="A0A212K9D0"/>
<gene>
    <name evidence="1" type="ORF">KL86DPRO_40044</name>
</gene>
<dbReference type="EMBL" id="FLUQ01000004">
    <property type="protein sequence ID" value="SBW08208.1"/>
    <property type="molecule type" value="Genomic_DNA"/>
</dbReference>
<proteinExistence type="predicted"/>
<evidence type="ECO:0000313" key="1">
    <source>
        <dbReference type="EMBL" id="SBW08208.1"/>
    </source>
</evidence>
<protein>
    <submittedName>
        <fullName evidence="1">Uncharacterized protein</fullName>
    </submittedName>
</protein>
<name>A0A212K9D0_9DELT</name>
<sequence length="61" mass="6943">MRQGIQRTHRQNTIQRCLPDEGGEVWRLSEGLGSGWKFEIELTFDAKGLVSKFTFACRDAA</sequence>
<organism evidence="1">
    <name type="scientific">uncultured delta proteobacterium</name>
    <dbReference type="NCBI Taxonomy" id="34034"/>
    <lineage>
        <taxon>Bacteria</taxon>
        <taxon>Deltaproteobacteria</taxon>
        <taxon>environmental samples</taxon>
    </lineage>
</organism>
<accession>A0A212K9D0</accession>
<reference evidence="1" key="1">
    <citation type="submission" date="2016-04" db="EMBL/GenBank/DDBJ databases">
        <authorList>
            <person name="Evans L.H."/>
            <person name="Alamgir A."/>
            <person name="Owens N."/>
            <person name="Weber N.D."/>
            <person name="Virtaneva K."/>
            <person name="Barbian K."/>
            <person name="Babar A."/>
            <person name="Rosenke K."/>
        </authorList>
    </citation>
    <scope>NUCLEOTIDE SEQUENCE</scope>
    <source>
        <strain evidence="1">86</strain>
    </source>
</reference>